<evidence type="ECO:0000313" key="3">
    <source>
        <dbReference type="Proteomes" id="UP000265520"/>
    </source>
</evidence>
<dbReference type="InterPro" id="IPR006594">
    <property type="entry name" value="LisH"/>
</dbReference>
<comment type="caution">
    <text evidence="2">The sequence shown here is derived from an EMBL/GenBank/DDBJ whole genome shotgun (WGS) entry which is preliminary data.</text>
</comment>
<dbReference type="Pfam" id="PF24951">
    <property type="entry name" value="LisH_PAC1"/>
    <property type="match status" value="1"/>
</dbReference>
<dbReference type="Proteomes" id="UP000265520">
    <property type="component" value="Unassembled WGS sequence"/>
</dbReference>
<feature type="domain" description="PAC1-like LisH-like dimerisation" evidence="1">
    <location>
        <begin position="40"/>
        <end position="73"/>
    </location>
</feature>
<dbReference type="AlphaFoldDB" id="A0A392NCU2"/>
<evidence type="ECO:0000313" key="2">
    <source>
        <dbReference type="EMBL" id="MCH97630.1"/>
    </source>
</evidence>
<accession>A0A392NCU2</accession>
<reference evidence="2 3" key="1">
    <citation type="journal article" date="2018" name="Front. Plant Sci.">
        <title>Red Clover (Trifolium pratense) and Zigzag Clover (T. medium) - A Picture of Genomic Similarities and Differences.</title>
        <authorList>
            <person name="Dluhosova J."/>
            <person name="Istvanek J."/>
            <person name="Nedelnik J."/>
            <person name="Repkova J."/>
        </authorList>
    </citation>
    <scope>NUCLEOTIDE SEQUENCE [LARGE SCALE GENOMIC DNA]</scope>
    <source>
        <strain evidence="3">cv. 10/8</strain>
        <tissue evidence="2">Leaf</tissue>
    </source>
</reference>
<dbReference type="InterPro" id="IPR056795">
    <property type="entry name" value="PAC1-like_LisH-like_dom"/>
</dbReference>
<proteinExistence type="predicted"/>
<dbReference type="SMART" id="SM00667">
    <property type="entry name" value="LisH"/>
    <property type="match status" value="1"/>
</dbReference>
<name>A0A392NCU2_9FABA</name>
<organism evidence="2 3">
    <name type="scientific">Trifolium medium</name>
    <dbReference type="NCBI Taxonomy" id="97028"/>
    <lineage>
        <taxon>Eukaryota</taxon>
        <taxon>Viridiplantae</taxon>
        <taxon>Streptophyta</taxon>
        <taxon>Embryophyta</taxon>
        <taxon>Tracheophyta</taxon>
        <taxon>Spermatophyta</taxon>
        <taxon>Magnoliopsida</taxon>
        <taxon>eudicotyledons</taxon>
        <taxon>Gunneridae</taxon>
        <taxon>Pentapetalae</taxon>
        <taxon>rosids</taxon>
        <taxon>fabids</taxon>
        <taxon>Fabales</taxon>
        <taxon>Fabaceae</taxon>
        <taxon>Papilionoideae</taxon>
        <taxon>50 kb inversion clade</taxon>
        <taxon>NPAAA clade</taxon>
        <taxon>Hologalegina</taxon>
        <taxon>IRL clade</taxon>
        <taxon>Trifolieae</taxon>
        <taxon>Trifolium</taxon>
    </lineage>
</organism>
<protein>
    <submittedName>
        <fullName evidence="2">Nucleolar and coiled-body phosphoprotein 1-like</fullName>
    </submittedName>
</protein>
<evidence type="ECO:0000259" key="1">
    <source>
        <dbReference type="Pfam" id="PF24951"/>
    </source>
</evidence>
<dbReference type="PROSITE" id="PS50896">
    <property type="entry name" value="LISH"/>
    <property type="match status" value="1"/>
</dbReference>
<sequence>MPANPSGIKGISTLFSFTPRQVLLTMKKTAADNGTLNSEQKQKLLLHQSIALYLERSGFSKSLKKFLSEAKIEVRSAQLCVEYCTIIMLN</sequence>
<keyword evidence="3" id="KW-1185">Reference proteome</keyword>
<dbReference type="EMBL" id="LXQA010035489">
    <property type="protein sequence ID" value="MCH97630.1"/>
    <property type="molecule type" value="Genomic_DNA"/>
</dbReference>